<dbReference type="Proteomes" id="UP000193642">
    <property type="component" value="Unassembled WGS sequence"/>
</dbReference>
<evidence type="ECO:0000256" key="7">
    <source>
        <dbReference type="ARBA" id="ARBA00023002"/>
    </source>
</evidence>
<feature type="region of interest" description="Disordered" evidence="9">
    <location>
        <begin position="949"/>
        <end position="1001"/>
    </location>
</feature>
<dbReference type="Pfam" id="PF00881">
    <property type="entry name" value="Nitroreductase"/>
    <property type="match status" value="1"/>
</dbReference>
<feature type="compositionally biased region" description="Low complexity" evidence="9">
    <location>
        <begin position="850"/>
        <end position="864"/>
    </location>
</feature>
<dbReference type="GO" id="GO:0140616">
    <property type="term" value="F:iodotyrosine deiodinase activity"/>
    <property type="evidence" value="ECO:0007669"/>
    <property type="project" value="UniProtKB-ARBA"/>
</dbReference>
<feature type="region of interest" description="Disordered" evidence="9">
    <location>
        <begin position="485"/>
        <end position="522"/>
    </location>
</feature>
<evidence type="ECO:0000256" key="6">
    <source>
        <dbReference type="ARBA" id="ARBA00022803"/>
    </source>
</evidence>
<keyword evidence="7" id="KW-0560">Oxidoreductase</keyword>
<dbReference type="PANTHER" id="PTHR44858">
    <property type="entry name" value="TETRATRICOPEPTIDE REPEAT PROTEIN 6"/>
    <property type="match status" value="1"/>
</dbReference>
<feature type="compositionally biased region" description="Polar residues" evidence="9">
    <location>
        <begin position="645"/>
        <end position="674"/>
    </location>
</feature>
<feature type="compositionally biased region" description="Polar residues" evidence="9">
    <location>
        <begin position="961"/>
        <end position="996"/>
    </location>
</feature>
<organism evidence="11 12">
    <name type="scientific">Rhizoclosmatium globosum</name>
    <dbReference type="NCBI Taxonomy" id="329046"/>
    <lineage>
        <taxon>Eukaryota</taxon>
        <taxon>Fungi</taxon>
        <taxon>Fungi incertae sedis</taxon>
        <taxon>Chytridiomycota</taxon>
        <taxon>Chytridiomycota incertae sedis</taxon>
        <taxon>Chytridiomycetes</taxon>
        <taxon>Chytridiales</taxon>
        <taxon>Chytriomycetaceae</taxon>
        <taxon>Rhizoclosmatium</taxon>
    </lineage>
</organism>
<feature type="compositionally biased region" description="Basic and acidic residues" evidence="9">
    <location>
        <begin position="872"/>
        <end position="881"/>
    </location>
</feature>
<feature type="repeat" description="TPR" evidence="8">
    <location>
        <begin position="2389"/>
        <end position="2422"/>
    </location>
</feature>
<feature type="domain" description="Nitroreductase" evidence="10">
    <location>
        <begin position="122"/>
        <end position="291"/>
    </location>
</feature>
<comment type="similarity">
    <text evidence="2">Belongs to the nitroreductase family.</text>
</comment>
<gene>
    <name evidence="11" type="ORF">BCR33DRAFT_738575</name>
</gene>
<evidence type="ECO:0000256" key="5">
    <source>
        <dbReference type="ARBA" id="ARBA00022737"/>
    </source>
</evidence>
<feature type="repeat" description="TPR" evidence="8">
    <location>
        <begin position="2198"/>
        <end position="2231"/>
    </location>
</feature>
<dbReference type="EMBL" id="MCGO01000025">
    <property type="protein sequence ID" value="ORY43266.1"/>
    <property type="molecule type" value="Genomic_DNA"/>
</dbReference>
<keyword evidence="4" id="KW-0288">FMN</keyword>
<feature type="region of interest" description="Disordered" evidence="9">
    <location>
        <begin position="413"/>
        <end position="463"/>
    </location>
</feature>
<feature type="region of interest" description="Disordered" evidence="9">
    <location>
        <begin position="328"/>
        <end position="350"/>
    </location>
</feature>
<dbReference type="InterPro" id="IPR011990">
    <property type="entry name" value="TPR-like_helical_dom_sf"/>
</dbReference>
<keyword evidence="5" id="KW-0677">Repeat</keyword>
<dbReference type="OrthoDB" id="1926212at2759"/>
<evidence type="ECO:0000256" key="3">
    <source>
        <dbReference type="ARBA" id="ARBA00022630"/>
    </source>
</evidence>
<protein>
    <recommendedName>
        <fullName evidence="10">Nitroreductase domain-containing protein</fullName>
    </recommendedName>
</protein>
<dbReference type="CDD" id="cd02144">
    <property type="entry name" value="iodotyrosine_dehalogenase"/>
    <property type="match status" value="1"/>
</dbReference>
<dbReference type="Pfam" id="PF00515">
    <property type="entry name" value="TPR_1"/>
    <property type="match status" value="1"/>
</dbReference>
<evidence type="ECO:0000256" key="1">
    <source>
        <dbReference type="ARBA" id="ARBA00001917"/>
    </source>
</evidence>
<feature type="repeat" description="TPR" evidence="8">
    <location>
        <begin position="2491"/>
        <end position="2524"/>
    </location>
</feature>
<dbReference type="PANTHER" id="PTHR44858:SF1">
    <property type="entry name" value="UDP-N-ACETYLGLUCOSAMINE--PEPTIDE N-ACETYLGLUCOSAMINYLTRANSFERASE SPINDLY-RELATED"/>
    <property type="match status" value="1"/>
</dbReference>
<feature type="region of interest" description="Disordered" evidence="9">
    <location>
        <begin position="1487"/>
        <end position="1518"/>
    </location>
</feature>
<feature type="compositionally biased region" description="Polar residues" evidence="9">
    <location>
        <begin position="53"/>
        <end position="65"/>
    </location>
</feature>
<dbReference type="FunFam" id="3.40.109.10:FF:000004">
    <property type="entry name" value="Iodotyrosine deiodinase 1"/>
    <property type="match status" value="1"/>
</dbReference>
<dbReference type="InterPro" id="IPR019734">
    <property type="entry name" value="TPR_rpt"/>
</dbReference>
<keyword evidence="6 8" id="KW-0802">TPR repeat</keyword>
<dbReference type="Gene3D" id="1.25.40.10">
    <property type="entry name" value="Tetratricopeptide repeat domain"/>
    <property type="match status" value="9"/>
</dbReference>
<feature type="repeat" description="TPR" evidence="8">
    <location>
        <begin position="2131"/>
        <end position="2164"/>
    </location>
</feature>
<dbReference type="InterPro" id="IPR029479">
    <property type="entry name" value="Nitroreductase"/>
</dbReference>
<name>A0A1Y2C8J4_9FUNG</name>
<feature type="compositionally biased region" description="Acidic residues" evidence="9">
    <location>
        <begin position="683"/>
        <end position="696"/>
    </location>
</feature>
<evidence type="ECO:0000313" key="12">
    <source>
        <dbReference type="Proteomes" id="UP000193642"/>
    </source>
</evidence>
<feature type="compositionally biased region" description="Low complexity" evidence="9">
    <location>
        <begin position="833"/>
        <end position="842"/>
    </location>
</feature>
<feature type="repeat" description="TPR" evidence="8">
    <location>
        <begin position="2565"/>
        <end position="2598"/>
    </location>
</feature>
<accession>A0A1Y2C8J4</accession>
<dbReference type="STRING" id="329046.A0A1Y2C8J4"/>
<feature type="compositionally biased region" description="Basic and acidic residues" evidence="9">
    <location>
        <begin position="1445"/>
        <end position="1457"/>
    </location>
</feature>
<keyword evidence="12" id="KW-1185">Reference proteome</keyword>
<sequence>MGAITDFVERVISGDDIALSATVAALVFAALYIATIQGQAASTRTKAKAKITSKPSKPTSLPKTLSNRDLDNTPFLEVAEIAEAEEADFHDPFDLPHVPFKFDRISHKEAIKRSEDFYNLVNQRRSLRMFSEDPVPIEVVRNCCMAAATAPSGAHTEPWTFAIIHTREMKAEVRQIIEHEEKINYESRMSKQWVNDLAKLKTNWEKEYLETAPYLIVVFKQTYGIDKNGKRTNNYYYEQSNSIACGILITAIHNAGLVTLTSTPMNAGPAIRGLLGRPANEKVQLLLPVGYPAKDATVPDLKRKSAKEVIFEEAAKTGSAIVQILGSALDNRDKPIPPPEPKQQKPKGPIKLPTYAAREILKSAETAKRRSEGVEKPDIQLSLSISSDLMSERQSNISLKSAATHSLKQLQKLKSSRNSVNRIAGRSQVNPNIPKISRLYPDHSEPQTHDATHKSSIHPKNDINQSTDLYSYADLMNSTDLMKTYDPQDSFHYSTTKSRLGTGKSSKRSPVPSGKREHSPTRITMEAKDLLKHPNMFYAGAGKHVVAAGTIGVQGVEDGFEVEDGDGDVGVGVSRQGVLRRPVSSGFSHASTGRLVSRSKSRSPGRSAGGGGHSRSVDADMALFCQKLESDPRGPAVYSAGKVRQVSTHSVRQQMSKQSSMMTASAAESQAGNTTDKDSSWFGDDDQNDVESEEPVQDFVIREEDEDEFEEENEEYEEQEETGELEGYTPNVNIIVDDADAEPEPEPEPEPEMFKTMEDVDDIMRKYDLIWRHRAKRLRGAPATPPSMVPSIANLVEHKELKEEIEADIVELPEPLGKVTVTTFTSSPDPFISSADSSESISTNAKRKSSGASKRSGKSSGSSRTPRSTVSFREDSIKDSRPATASGSGTGTGEGSRVSSGYKRSSIAMEDIPVQPQLEIENLDDAMETSSTDSSDNFSRHSMVITSLNHLAENKRRKSLYESNQSNRAGSRSRRPTMNPSATDIQIPVPTSTNDTMEGDDVADDQEMEGAEAETNEADVPFPQFAQMNVPNVYAHSFTRPPSENPPRSTKLTQVPMLGGPTPVVLEDWYLDDNAFSKESKNKATWDQIVEDRGPPVLIVPPKPPIPGLKPHPSHHHTHFPEYLEDQHQKDLAFNCNPQSPPRFTEVVAAENSLKASNRPRYAAPATIFGSSFLKPEEKSDLKDTLKLDATEVEDSDSPTVSLQIKGKSVHIVPLEIGAASVGLGLSWSPAPPKMSLPLKVYQHQHSVPETPRTLSRQSKRLVETPIDLVRGRPTVVKEEEEKATVPDEELNYSDMLATEDVPSVTKPIRLRSKTPLVGVPIEESTLESMLVNEEEWVKTDSVVIPEVTMEPSDESNLEVPLSFPEKLGSPGNAIITDVIEEEETVEPAEAGVIANQQEVISASVVQPAAVPEVEALPTKPENTSAKTEEGPNSEPPLPKKIRHSLSDTEASTKKGESTTVGRKRVQSHQPVTKLRKKVPVLPPLPKKKAKKVSRIVSTSSSGSAESTTQPLADMGSTMSLQGKNYSRASSAGFTSEDPIAFYKKRRMSQTNQSVATILSYNSLDRTESSYDMSLRSMNASTFSIAGKRDTPHHKEKTLYTEPVGPDWYELIHNNEKREKLFSPAERAKYPTLTDPGPPEELASLEGDVCMDPISEIDKLTSLILSSNLPIPAFLRRRGILFGRVGSLVDPFHSDALWQRHQLYLRLGDTDRALKDLDAITDTNKGHYGAFLAKARIYEELTAEERSSGLPLEPATLALIKMAIVNFSQLIRLKPDDAEGYYHRACLFEAENEMVYANEDFRMVRQLDPANEHAIHNLAVYSFQRQLWEDGIMAFTKLIKLNPENGQAYLYRGRANAYLAKWDEALRDLTLAIQLAPDRADVFFFRGCLLRERNKRKAIEDLSVTMLYYKLKKYELAIIDYTTVVELDQTKATAWLNLGILYMRFFNDYFRALDCFDKAIFHDPIQIKAFLCRGDLLQILDTEFNDEFAQMAGTKKKSKANGESALSYLDRAIRDYSKAMHLCPSDYLLYLYRGRLLLKQGKMKDATYDFYAAFELNPGIAQTFMQRALVLSFQRKYQQIINEFNEKVKRERIEDPSLYVLVAKARIKVGDNEGAIKDLAKALEFSRIKDPQIYLQKGICFENIKDYTNASAEFTKCISLEPSFAKAYYHRGVCKLHEGNPKGAADLDMAIKLDPKFFDAYLSRGSYNQSKGNYAEGIEDCNAALKLEPTSIRAHLLRGACNCKLHQYGMAIVDFSKAIHLDKACNAAFYNRAVTYQLLEDYKNAIKDYSIVLLLVDDSQGDAENALLDLYAARDNFPGDARLHGLLALCLQKVGRTDESLEAFTSSIRVNKTLIEAYLGRGNVYSSIGQCKAAKRDYSRVIHMYPTCTEAYVNLAYTLQMEGRYQKSWDFFTMAIAINPSCTSALEGRSVVNHTMRNYFGALMDITKAIEITPNSAELHTNRAVIYSSMNDRVKALSDNKLAIKIDPQYALAYFNTANLYFAQSRWEIALDYYNKALELEPKDEAAILNRGITRAQLNAILPYKDYSGALDDLNTATILNPQCVEVYFNRAQLFQKLKRYEEADADYSMVLKLSPYDDSAYKQRGDVRGKQGKVFDSMVDYARDIINVV</sequence>
<evidence type="ECO:0000256" key="9">
    <source>
        <dbReference type="SAM" id="MobiDB-lite"/>
    </source>
</evidence>
<dbReference type="SUPFAM" id="SSF48452">
    <property type="entry name" value="TPR-like"/>
    <property type="match status" value="4"/>
</dbReference>
<feature type="region of interest" description="Disordered" evidence="9">
    <location>
        <begin position="583"/>
        <end position="616"/>
    </location>
</feature>
<dbReference type="SMART" id="SM00028">
    <property type="entry name" value="TPR"/>
    <property type="match status" value="21"/>
</dbReference>
<evidence type="ECO:0000256" key="2">
    <source>
        <dbReference type="ARBA" id="ARBA00007118"/>
    </source>
</evidence>
<feature type="compositionally biased region" description="Basic and acidic residues" evidence="9">
    <location>
        <begin position="440"/>
        <end position="453"/>
    </location>
</feature>
<evidence type="ECO:0000313" key="11">
    <source>
        <dbReference type="EMBL" id="ORY43266.1"/>
    </source>
</evidence>
<comment type="caution">
    <text evidence="11">The sequence shown here is derived from an EMBL/GenBank/DDBJ whole genome shotgun (WGS) entry which is preliminary data.</text>
</comment>
<dbReference type="Pfam" id="PF13181">
    <property type="entry name" value="TPR_8"/>
    <property type="match status" value="3"/>
</dbReference>
<evidence type="ECO:0000256" key="8">
    <source>
        <dbReference type="PROSITE-ProRule" id="PRU00339"/>
    </source>
</evidence>
<comment type="cofactor">
    <cofactor evidence="1">
        <name>FMN</name>
        <dbReference type="ChEBI" id="CHEBI:58210"/>
    </cofactor>
</comment>
<feature type="compositionally biased region" description="Low complexity" evidence="9">
    <location>
        <begin position="1495"/>
        <end position="1509"/>
    </location>
</feature>
<feature type="region of interest" description="Disordered" evidence="9">
    <location>
        <begin position="1412"/>
        <end position="1472"/>
    </location>
</feature>
<evidence type="ECO:0000259" key="10">
    <source>
        <dbReference type="Pfam" id="PF00881"/>
    </source>
</evidence>
<evidence type="ECO:0000256" key="4">
    <source>
        <dbReference type="ARBA" id="ARBA00022643"/>
    </source>
</evidence>
<feature type="compositionally biased region" description="Acidic residues" evidence="9">
    <location>
        <begin position="703"/>
        <end position="724"/>
    </location>
</feature>
<dbReference type="PROSITE" id="PS50005">
    <property type="entry name" value="TPR"/>
    <property type="match status" value="8"/>
</dbReference>
<proteinExistence type="inferred from homology"/>
<keyword evidence="3" id="KW-0285">Flavoprotein</keyword>
<dbReference type="Pfam" id="PF13432">
    <property type="entry name" value="TPR_16"/>
    <property type="match status" value="1"/>
</dbReference>
<feature type="repeat" description="TPR" evidence="8">
    <location>
        <begin position="1846"/>
        <end position="1879"/>
    </location>
</feature>
<dbReference type="InterPro" id="IPR050498">
    <property type="entry name" value="Ycf3"/>
</dbReference>
<feature type="compositionally biased region" description="Acidic residues" evidence="9">
    <location>
        <begin position="737"/>
        <end position="751"/>
    </location>
</feature>
<dbReference type="PROSITE" id="PS50293">
    <property type="entry name" value="TPR_REGION"/>
    <property type="match status" value="1"/>
</dbReference>
<feature type="region of interest" description="Disordered" evidence="9">
    <location>
        <begin position="635"/>
        <end position="759"/>
    </location>
</feature>
<feature type="repeat" description="TPR" evidence="8">
    <location>
        <begin position="2355"/>
        <end position="2388"/>
    </location>
</feature>
<reference evidence="11 12" key="1">
    <citation type="submission" date="2016-07" db="EMBL/GenBank/DDBJ databases">
        <title>Pervasive Adenine N6-methylation of Active Genes in Fungi.</title>
        <authorList>
            <consortium name="DOE Joint Genome Institute"/>
            <person name="Mondo S.J."/>
            <person name="Dannebaum R.O."/>
            <person name="Kuo R.C."/>
            <person name="Labutti K."/>
            <person name="Haridas S."/>
            <person name="Kuo A."/>
            <person name="Salamov A."/>
            <person name="Ahrendt S.R."/>
            <person name="Lipzen A."/>
            <person name="Sullivan W."/>
            <person name="Andreopoulos W.B."/>
            <person name="Clum A."/>
            <person name="Lindquist E."/>
            <person name="Daum C."/>
            <person name="Ramamoorthy G.K."/>
            <person name="Gryganskyi A."/>
            <person name="Culley D."/>
            <person name="Magnuson J.K."/>
            <person name="James T.Y."/>
            <person name="O'Malley M.A."/>
            <person name="Stajich J.E."/>
            <person name="Spatafora J.W."/>
            <person name="Visel A."/>
            <person name="Grigoriev I.V."/>
        </authorList>
    </citation>
    <scope>NUCLEOTIDE SEQUENCE [LARGE SCALE GENOMIC DNA]</scope>
    <source>
        <strain evidence="11 12">JEL800</strain>
    </source>
</reference>
<feature type="compositionally biased region" description="Polar residues" evidence="9">
    <location>
        <begin position="413"/>
        <end position="431"/>
    </location>
</feature>
<dbReference type="SUPFAM" id="SSF55469">
    <property type="entry name" value="FMN-dependent nitroreductase-like"/>
    <property type="match status" value="1"/>
</dbReference>
<dbReference type="InterPro" id="IPR000415">
    <property type="entry name" value="Nitroreductase-like"/>
</dbReference>
<feature type="region of interest" description="Disordered" evidence="9">
    <location>
        <begin position="44"/>
        <end position="66"/>
    </location>
</feature>
<feature type="region of interest" description="Disordered" evidence="9">
    <location>
        <begin position="825"/>
        <end position="913"/>
    </location>
</feature>
<dbReference type="Gene3D" id="3.40.109.10">
    <property type="entry name" value="NADH Oxidase"/>
    <property type="match status" value="1"/>
</dbReference>
<feature type="repeat" description="TPR" evidence="8">
    <location>
        <begin position="2027"/>
        <end position="2060"/>
    </location>
</feature>